<gene>
    <name evidence="1" type="ORF">PSON_ATCC_30995.1.T1200013</name>
</gene>
<keyword evidence="2" id="KW-1185">Reference proteome</keyword>
<comment type="caution">
    <text evidence="1">The sequence shown here is derived from an EMBL/GenBank/DDBJ whole genome shotgun (WGS) entry which is preliminary data.</text>
</comment>
<dbReference type="EMBL" id="CAJJDN010000120">
    <property type="protein sequence ID" value="CAD8119134.1"/>
    <property type="molecule type" value="Genomic_DNA"/>
</dbReference>
<dbReference type="AlphaFoldDB" id="A0A8S1QWB5"/>
<protein>
    <submittedName>
        <fullName evidence="1">Uncharacterized protein</fullName>
    </submittedName>
</protein>
<proteinExistence type="predicted"/>
<organism evidence="1 2">
    <name type="scientific">Paramecium sonneborni</name>
    <dbReference type="NCBI Taxonomy" id="65129"/>
    <lineage>
        <taxon>Eukaryota</taxon>
        <taxon>Sar</taxon>
        <taxon>Alveolata</taxon>
        <taxon>Ciliophora</taxon>
        <taxon>Intramacronucleata</taxon>
        <taxon>Oligohymenophorea</taxon>
        <taxon>Peniculida</taxon>
        <taxon>Parameciidae</taxon>
        <taxon>Paramecium</taxon>
    </lineage>
</organism>
<dbReference type="Proteomes" id="UP000692954">
    <property type="component" value="Unassembled WGS sequence"/>
</dbReference>
<reference evidence="1" key="1">
    <citation type="submission" date="2021-01" db="EMBL/GenBank/DDBJ databases">
        <authorList>
            <consortium name="Genoscope - CEA"/>
            <person name="William W."/>
        </authorList>
    </citation>
    <scope>NUCLEOTIDE SEQUENCE</scope>
</reference>
<evidence type="ECO:0000313" key="1">
    <source>
        <dbReference type="EMBL" id="CAD8119134.1"/>
    </source>
</evidence>
<sequence length="192" mass="23135">MELIKFWNIGVENKKTNIYFYEEKSFIKFGNLKEVLDCWNFGNKYKSDNIQFYQNKGKDIIKSNAFSLNLKYNSQNSQEQHNKGKGKKLLIFGMKQVLMHQFINQRNLEKQGKQNEEITQTMPIMFIISNKVFYDLFWRSLQYSLSIRKKRRVSKKFNVIQSLCSNSQLVVENIILFKNNYNKYSKSFWKRK</sequence>
<evidence type="ECO:0000313" key="2">
    <source>
        <dbReference type="Proteomes" id="UP000692954"/>
    </source>
</evidence>
<name>A0A8S1QWB5_9CILI</name>
<accession>A0A8S1QWB5</accession>